<accession>A0A0M2V0Z6</accession>
<name>A0A0M2V0Z6_9BACT</name>
<organism evidence="1 2">
    <name type="scientific">Candidatus Brocadia fulgida</name>
    <dbReference type="NCBI Taxonomy" id="380242"/>
    <lineage>
        <taxon>Bacteria</taxon>
        <taxon>Pseudomonadati</taxon>
        <taxon>Planctomycetota</taxon>
        <taxon>Candidatus Brocadiia</taxon>
        <taxon>Candidatus Brocadiales</taxon>
        <taxon>Candidatus Brocadiaceae</taxon>
        <taxon>Candidatus Brocadia</taxon>
    </lineage>
</organism>
<dbReference type="Proteomes" id="UP000034954">
    <property type="component" value="Unassembled WGS sequence"/>
</dbReference>
<evidence type="ECO:0000313" key="2">
    <source>
        <dbReference type="Proteomes" id="UP000034954"/>
    </source>
</evidence>
<dbReference type="EMBL" id="LAQJ01000058">
    <property type="protein sequence ID" value="KKO20826.1"/>
    <property type="molecule type" value="Genomic_DNA"/>
</dbReference>
<sequence>MRFLIVDNNQDDREQIKRNFQEEFYAPEFLEITKREDFDEVIGKGIFDA</sequence>
<dbReference type="AlphaFoldDB" id="A0A0M2V0Z6"/>
<proteinExistence type="predicted"/>
<keyword evidence="2" id="KW-1185">Reference proteome</keyword>
<protein>
    <recommendedName>
        <fullName evidence="3">Two-component response regulator</fullName>
    </recommendedName>
</protein>
<gene>
    <name evidence="1" type="ORF">BROFUL_00439</name>
</gene>
<reference evidence="1 2" key="1">
    <citation type="journal article" date="2013" name="BMC Microbiol.">
        <title>Identification of the type II cytochrome c maturation pathway in anammox bacteria by comparative genomics.</title>
        <authorList>
            <person name="Ferousi C."/>
            <person name="Speth D.R."/>
            <person name="Reimann J."/>
            <person name="Op den Camp H.J."/>
            <person name="Allen J.W."/>
            <person name="Keltjens J.T."/>
            <person name="Jetten M.S."/>
        </authorList>
    </citation>
    <scope>NUCLEOTIDE SEQUENCE [LARGE SCALE GENOMIC DNA]</scope>
    <source>
        <strain evidence="1">RU1</strain>
    </source>
</reference>
<evidence type="ECO:0000313" key="1">
    <source>
        <dbReference type="EMBL" id="KKO20826.1"/>
    </source>
</evidence>
<comment type="caution">
    <text evidence="1">The sequence shown here is derived from an EMBL/GenBank/DDBJ whole genome shotgun (WGS) entry which is preliminary data.</text>
</comment>
<evidence type="ECO:0008006" key="3">
    <source>
        <dbReference type="Google" id="ProtNLM"/>
    </source>
</evidence>